<evidence type="ECO:0000256" key="1">
    <source>
        <dbReference type="ARBA" id="ARBA00010617"/>
    </source>
</evidence>
<dbReference type="Pfam" id="PF00067">
    <property type="entry name" value="p450"/>
    <property type="match status" value="2"/>
</dbReference>
<dbReference type="PROSITE" id="PS00086">
    <property type="entry name" value="CYTOCHROME_P450"/>
    <property type="match status" value="1"/>
</dbReference>
<comment type="caution">
    <text evidence="10">The sequence shown here is derived from an EMBL/GenBank/DDBJ whole genome shotgun (WGS) entry which is preliminary data.</text>
</comment>
<organism evidence="10 11">
    <name type="scientific">Rhamnella rubrinervis</name>
    <dbReference type="NCBI Taxonomy" id="2594499"/>
    <lineage>
        <taxon>Eukaryota</taxon>
        <taxon>Viridiplantae</taxon>
        <taxon>Streptophyta</taxon>
        <taxon>Embryophyta</taxon>
        <taxon>Tracheophyta</taxon>
        <taxon>Spermatophyta</taxon>
        <taxon>Magnoliopsida</taxon>
        <taxon>eudicotyledons</taxon>
        <taxon>Gunneridae</taxon>
        <taxon>Pentapetalae</taxon>
        <taxon>rosids</taxon>
        <taxon>fabids</taxon>
        <taxon>Rosales</taxon>
        <taxon>Rhamnaceae</taxon>
        <taxon>rhamnoid group</taxon>
        <taxon>Rhamneae</taxon>
        <taxon>Rhamnella</taxon>
    </lineage>
</organism>
<accession>A0A8K0DX79</accession>
<dbReference type="InterPro" id="IPR036396">
    <property type="entry name" value="Cyt_P450_sf"/>
</dbReference>
<evidence type="ECO:0000256" key="8">
    <source>
        <dbReference type="RuleBase" id="RU000461"/>
    </source>
</evidence>
<dbReference type="PANTHER" id="PTHR47947:SF8">
    <property type="entry name" value="CYTOCHROME P450 82C4-LIKE"/>
    <property type="match status" value="1"/>
</dbReference>
<evidence type="ECO:0000313" key="11">
    <source>
        <dbReference type="Proteomes" id="UP000796880"/>
    </source>
</evidence>
<name>A0A8K0DX79_9ROSA</name>
<dbReference type="GO" id="GO:0005506">
    <property type="term" value="F:iron ion binding"/>
    <property type="evidence" value="ECO:0007669"/>
    <property type="project" value="InterPro"/>
</dbReference>
<dbReference type="EMBL" id="VOIH02000010">
    <property type="protein sequence ID" value="KAF3435664.1"/>
    <property type="molecule type" value="Genomic_DNA"/>
</dbReference>
<dbReference type="Proteomes" id="UP000796880">
    <property type="component" value="Unassembled WGS sequence"/>
</dbReference>
<dbReference type="PRINTS" id="PR00463">
    <property type="entry name" value="EP450I"/>
</dbReference>
<keyword evidence="2 7" id="KW-0349">Heme</keyword>
<protein>
    <submittedName>
        <fullName evidence="10">Uncharacterized protein</fullName>
    </submittedName>
</protein>
<keyword evidence="3 7" id="KW-0479">Metal-binding</keyword>
<dbReference type="InterPro" id="IPR001128">
    <property type="entry name" value="Cyt_P450"/>
</dbReference>
<dbReference type="SUPFAM" id="SSF48264">
    <property type="entry name" value="Cytochrome P450"/>
    <property type="match status" value="1"/>
</dbReference>
<dbReference type="GO" id="GO:0004497">
    <property type="term" value="F:monooxygenase activity"/>
    <property type="evidence" value="ECO:0007669"/>
    <property type="project" value="UniProtKB-KW"/>
</dbReference>
<dbReference type="Gene3D" id="1.10.630.10">
    <property type="entry name" value="Cytochrome P450"/>
    <property type="match status" value="2"/>
</dbReference>
<evidence type="ECO:0000256" key="7">
    <source>
        <dbReference type="PIRSR" id="PIRSR602401-1"/>
    </source>
</evidence>
<dbReference type="FunFam" id="1.10.630.10:FF:000026">
    <property type="entry name" value="Cytochrome P450 82C4"/>
    <property type="match status" value="1"/>
</dbReference>
<feature type="transmembrane region" description="Helical" evidence="9">
    <location>
        <begin position="227"/>
        <end position="246"/>
    </location>
</feature>
<feature type="binding site" description="axial binding residue" evidence="7">
    <location>
        <position position="436"/>
    </location>
    <ligand>
        <name>heme</name>
        <dbReference type="ChEBI" id="CHEBI:30413"/>
    </ligand>
    <ligandPart>
        <name>Fe</name>
        <dbReference type="ChEBI" id="CHEBI:18248"/>
    </ligandPart>
</feature>
<evidence type="ECO:0000256" key="2">
    <source>
        <dbReference type="ARBA" id="ARBA00022617"/>
    </source>
</evidence>
<keyword evidence="6 8" id="KW-0503">Monooxygenase</keyword>
<dbReference type="InterPro" id="IPR017972">
    <property type="entry name" value="Cyt_P450_CS"/>
</dbReference>
<keyword evidence="9" id="KW-0812">Transmembrane</keyword>
<keyword evidence="9" id="KW-1133">Transmembrane helix</keyword>
<evidence type="ECO:0000256" key="4">
    <source>
        <dbReference type="ARBA" id="ARBA00023002"/>
    </source>
</evidence>
<evidence type="ECO:0000256" key="3">
    <source>
        <dbReference type="ARBA" id="ARBA00022723"/>
    </source>
</evidence>
<dbReference type="GO" id="GO:0046246">
    <property type="term" value="P:terpene biosynthetic process"/>
    <property type="evidence" value="ECO:0007669"/>
    <property type="project" value="TreeGrafter"/>
</dbReference>
<proteinExistence type="inferred from homology"/>
<sequence length="496" mass="56299">MGFSLQQQEITVYVLLVLLISLLVALYKTKDKKSKCRRSPPEIAGAWPLIGHLHLLGGANKLLHRTLAAMADEYGPAFSIRIGIHRALVVSNWQVAQECFTANDKVFSTRPKFFAMKLMGYDQAMFGVAPYGQYWRDIRKLAVVELLSNHRLELLLHIRDSEINCFIKELYEKCNENGGQALVEMKKWLGDMAMNIIVRMVAGKSYFGPGPSGVEESRKCQKALASLFWFLGLFMATDAVPFLGWLDVVRGYVREMKKTARDLDCVLGRWVDEHRHLRLRGSIEKEEQDFIHVMLSVMDEGELSADEADTVIKATCLLKKAQEELDIQVGKHQKVEESDIEHLLYLQAIVKETLRLYPAAPVSAPREAMEDCTVAGFHVPARTRLFVNLWKLQRDPSIWSNPLEFQPERFLTEHAHLDVRGQNFEFIPFGAGRRSCPGISFALQVLHLSLARLLHAFNLERVSEKLVDMSEGPGLTMPKATPLEVILVPRLPSMLY</sequence>
<reference evidence="10" key="1">
    <citation type="submission" date="2020-03" db="EMBL/GenBank/DDBJ databases">
        <title>A high-quality chromosome-level genome assembly of a woody plant with both climbing and erect habits, Rhamnella rubrinervis.</title>
        <authorList>
            <person name="Lu Z."/>
            <person name="Yang Y."/>
            <person name="Zhu X."/>
            <person name="Sun Y."/>
        </authorList>
    </citation>
    <scope>NUCLEOTIDE SEQUENCE</scope>
    <source>
        <strain evidence="10">BYM</strain>
        <tissue evidence="10">Leaf</tissue>
    </source>
</reference>
<dbReference type="GO" id="GO:0020037">
    <property type="term" value="F:heme binding"/>
    <property type="evidence" value="ECO:0007669"/>
    <property type="project" value="InterPro"/>
</dbReference>
<gene>
    <name evidence="10" type="ORF">FNV43_RR22755</name>
</gene>
<dbReference type="CDD" id="cd20654">
    <property type="entry name" value="CYP82"/>
    <property type="match status" value="1"/>
</dbReference>
<dbReference type="PRINTS" id="PR00385">
    <property type="entry name" value="P450"/>
</dbReference>
<evidence type="ECO:0000256" key="5">
    <source>
        <dbReference type="ARBA" id="ARBA00023004"/>
    </source>
</evidence>
<feature type="transmembrane region" description="Helical" evidence="9">
    <location>
        <begin position="12"/>
        <end position="29"/>
    </location>
</feature>
<dbReference type="GO" id="GO:0016705">
    <property type="term" value="F:oxidoreductase activity, acting on paired donors, with incorporation or reduction of molecular oxygen"/>
    <property type="evidence" value="ECO:0007669"/>
    <property type="project" value="InterPro"/>
</dbReference>
<keyword evidence="9" id="KW-0472">Membrane</keyword>
<keyword evidence="11" id="KW-1185">Reference proteome</keyword>
<dbReference type="PANTHER" id="PTHR47947">
    <property type="entry name" value="CYTOCHROME P450 82C3-RELATED"/>
    <property type="match status" value="1"/>
</dbReference>
<evidence type="ECO:0000313" key="10">
    <source>
        <dbReference type="EMBL" id="KAF3435664.1"/>
    </source>
</evidence>
<evidence type="ECO:0000256" key="9">
    <source>
        <dbReference type="SAM" id="Phobius"/>
    </source>
</evidence>
<dbReference type="AlphaFoldDB" id="A0A8K0DX79"/>
<dbReference type="InterPro" id="IPR050651">
    <property type="entry name" value="Plant_Cytochrome_P450_Monoox"/>
</dbReference>
<dbReference type="OrthoDB" id="2789670at2759"/>
<evidence type="ECO:0000256" key="6">
    <source>
        <dbReference type="ARBA" id="ARBA00023033"/>
    </source>
</evidence>
<keyword evidence="4 8" id="KW-0560">Oxidoreductase</keyword>
<dbReference type="InterPro" id="IPR002401">
    <property type="entry name" value="Cyt_P450_E_grp-I"/>
</dbReference>
<comment type="cofactor">
    <cofactor evidence="7">
        <name>heme</name>
        <dbReference type="ChEBI" id="CHEBI:30413"/>
    </cofactor>
</comment>
<comment type="similarity">
    <text evidence="1 8">Belongs to the cytochrome P450 family.</text>
</comment>
<keyword evidence="5 7" id="KW-0408">Iron</keyword>